<protein>
    <submittedName>
        <fullName evidence="2">Uncharacterized protein</fullName>
    </submittedName>
</protein>
<dbReference type="AlphaFoldDB" id="A0A2C5WXI6"/>
<evidence type="ECO:0000313" key="3">
    <source>
        <dbReference type="Proteomes" id="UP000222788"/>
    </source>
</evidence>
<feature type="compositionally biased region" description="Basic residues" evidence="1">
    <location>
        <begin position="151"/>
        <end position="164"/>
    </location>
</feature>
<evidence type="ECO:0000256" key="1">
    <source>
        <dbReference type="SAM" id="MobiDB-lite"/>
    </source>
</evidence>
<organism evidence="2 3">
    <name type="scientific">Ceratocystis fimbriata CBS 114723</name>
    <dbReference type="NCBI Taxonomy" id="1035309"/>
    <lineage>
        <taxon>Eukaryota</taxon>
        <taxon>Fungi</taxon>
        <taxon>Dikarya</taxon>
        <taxon>Ascomycota</taxon>
        <taxon>Pezizomycotina</taxon>
        <taxon>Sordariomycetes</taxon>
        <taxon>Hypocreomycetidae</taxon>
        <taxon>Microascales</taxon>
        <taxon>Ceratocystidaceae</taxon>
        <taxon>Ceratocystis</taxon>
    </lineage>
</organism>
<keyword evidence="3" id="KW-1185">Reference proteome</keyword>
<reference evidence="2 3" key="2">
    <citation type="journal article" date="2013" name="IMA Fungus">
        <title>IMA Genome-F 1: Ceratocystis fimbriata: Draft nuclear genome sequence for the plant pathogen, Ceratocystis fimbriata.</title>
        <authorList>
            <person name="Wilken P.M."/>
            <person name="Steenkamp E.T."/>
            <person name="Wingfield M.J."/>
            <person name="de Beer Z.W."/>
            <person name="Wingfield B.D."/>
        </authorList>
    </citation>
    <scope>NUCLEOTIDE SEQUENCE [LARGE SCALE GENOMIC DNA]</scope>
    <source>
        <strain evidence="2 3">CBS 114723</strain>
    </source>
</reference>
<name>A0A2C5WXI6_9PEZI</name>
<feature type="compositionally biased region" description="Polar residues" evidence="1">
    <location>
        <begin position="34"/>
        <end position="47"/>
    </location>
</feature>
<accession>A0A2C5WXI6</accession>
<feature type="compositionally biased region" description="Acidic residues" evidence="1">
    <location>
        <begin position="132"/>
        <end position="146"/>
    </location>
</feature>
<feature type="region of interest" description="Disordered" evidence="1">
    <location>
        <begin position="230"/>
        <end position="310"/>
    </location>
</feature>
<reference evidence="2 3" key="1">
    <citation type="journal article" date="2013" name="Fungal Biol.">
        <title>Analysis of microsatellite markers in the genome of the plant pathogen Ceratocystis fimbriata.</title>
        <authorList>
            <person name="Simpson M.C."/>
            <person name="Wilken P.M."/>
            <person name="Coetzee M.P."/>
            <person name="Wingfield M.J."/>
            <person name="Wingfield B.D."/>
        </authorList>
    </citation>
    <scope>NUCLEOTIDE SEQUENCE [LARGE SCALE GENOMIC DNA]</scope>
    <source>
        <strain evidence="2 3">CBS 114723</strain>
    </source>
</reference>
<dbReference type="Proteomes" id="UP000222788">
    <property type="component" value="Unassembled WGS sequence"/>
</dbReference>
<dbReference type="OrthoDB" id="5403157at2759"/>
<feature type="compositionally biased region" description="Polar residues" evidence="1">
    <location>
        <begin position="285"/>
        <end position="301"/>
    </location>
</feature>
<proteinExistence type="predicted"/>
<gene>
    <name evidence="2" type="ORF">CFIMG_006457RA</name>
</gene>
<comment type="caution">
    <text evidence="2">The sequence shown here is derived from an EMBL/GenBank/DDBJ whole genome shotgun (WGS) entry which is preliminary data.</text>
</comment>
<feature type="compositionally biased region" description="Basic residues" evidence="1">
    <location>
        <begin position="98"/>
        <end position="111"/>
    </location>
</feature>
<sequence length="558" mass="61372">MSCNPAYWDELGPEDTSSSSSKSRDFYSRGGVPPSSTNKAYGQSFAPQSYMDHSLVQHGHNRQNTTRIDRRHSHAIAFSQGSDRDYYDDGDTDDSVAMKRRQAPKRPRRRRSEYDEDGHFSNDSYSPKHSEVDEDSDWDYNSEDDQERVQGQRRHTTGARHGRSSRSQELTADGLNATYDPHRSNPIAIAPPPRRESYLEEQALSARGDRLGGYFPLHEDPSLRIQRSHPFHSASAKARKQSITLAQSAAAQHSAAHRSHHPSISSRLDHGSSLSASISHRRGNSYASTPKQHLEYSSSSARCPDPLVAPGHSNTNSAIAWRTIHGFNTSSKPTREPGISSMTSVGGLDTLAGQYTQLSNSNYEDVDPLDGPRPRTQPPILNRRPPPSLSPSQEAAEQVDRPDISPPPCTAPMGKYYPSIYEKSQESRRQAAQSMGMNPDEALYYSSDEYTDGQALPIGNPVDSAIHASQHHRTASKGHQRAKSTSTYYTQNYHTPSRSLGPESPRLNPLGSPGPVTPMDLEAHSFAAAGGGSANSYFDRSCSGAVNPKSPRDPRARG</sequence>
<evidence type="ECO:0000313" key="2">
    <source>
        <dbReference type="EMBL" id="PHH50596.1"/>
    </source>
</evidence>
<dbReference type="EMBL" id="APWK03000122">
    <property type="protein sequence ID" value="PHH50596.1"/>
    <property type="molecule type" value="Genomic_DNA"/>
</dbReference>
<feature type="region of interest" description="Disordered" evidence="1">
    <location>
        <begin position="1"/>
        <end position="201"/>
    </location>
</feature>
<feature type="region of interest" description="Disordered" evidence="1">
    <location>
        <begin position="360"/>
        <end position="416"/>
    </location>
</feature>
<feature type="region of interest" description="Disordered" evidence="1">
    <location>
        <begin position="491"/>
        <end position="558"/>
    </location>
</feature>